<gene>
    <name evidence="1" type="ORF">TRFO_39565</name>
</gene>
<dbReference type="VEuPathDB" id="TrichDB:TRFO_39565"/>
<proteinExistence type="predicted"/>
<reference evidence="1" key="1">
    <citation type="submission" date="2016-10" db="EMBL/GenBank/DDBJ databases">
        <authorList>
            <person name="Benchimol M."/>
            <person name="Almeida L.G."/>
            <person name="Vasconcelos A.T."/>
            <person name="Perreira-Neves A."/>
            <person name="Rosa I.A."/>
            <person name="Tasca T."/>
            <person name="Bogo M.R."/>
            <person name="de Souza W."/>
        </authorList>
    </citation>
    <scope>NUCLEOTIDE SEQUENCE [LARGE SCALE GENOMIC DNA]</scope>
    <source>
        <strain evidence="1">K</strain>
    </source>
</reference>
<protein>
    <submittedName>
        <fullName evidence="1">Uncharacterized protein</fullName>
    </submittedName>
</protein>
<name>A0A1J4J9Y3_9EUKA</name>
<organism evidence="1 2">
    <name type="scientific">Tritrichomonas foetus</name>
    <dbReference type="NCBI Taxonomy" id="1144522"/>
    <lineage>
        <taxon>Eukaryota</taxon>
        <taxon>Metamonada</taxon>
        <taxon>Parabasalia</taxon>
        <taxon>Tritrichomonadida</taxon>
        <taxon>Tritrichomonadidae</taxon>
        <taxon>Tritrichomonas</taxon>
    </lineage>
</organism>
<evidence type="ECO:0000313" key="2">
    <source>
        <dbReference type="Proteomes" id="UP000179807"/>
    </source>
</evidence>
<dbReference type="Proteomes" id="UP000179807">
    <property type="component" value="Unassembled WGS sequence"/>
</dbReference>
<sequence>MTLTKLFLSKSFQDPKTNSNFSTMDNRFYENRYPSRKALHVMTAKNQDWIQENPEMLKTISICILHYFMENFQLALPEFDFMQLFTAVFNGQFNEEEKNMYSSHIFSDFASYLVFVPNDSPIIPDVISLFIQKQESIDVLDHYFILCFIICLLKKQKLPITINYRDVCLINDKNSRILLNILKNSDSSISLKVFALSYLVPSIVYHFDKAKNVKKSFLYLPDPSTIFSKYECFSDDALLYASFILQYSHSFLNQISAQNPTANQQPSNQNLSHQTLSCETVNFEHELNVLLQHSLLSKGSFFRSLFLAINHPEYDQNFQTFIKIFNRPSMITKHLYLFNYSQSFFNILPYLQKISLPDATKWTHEDINFYKFLPFIHQVNEISGLGISLFENEIETLNYLMIFFACLKEKVIKNHQDIIWENFYTCFEMINEIILNKKHHISLDCLPFCLITIRFLYKFILDLKPNKLKGLLLVNNSSQIDQKDLLLNTFQIIDYLIVVNSTFYNRNFEDPPFLNFLIEDSFKSVFDFIKSQENYFTQNISTLCQQENIKNQSLLLIVSQLVKPSKITQKFLFEAILYNFIIDVPGYYISINLLKHIDVNQDSVSMISLAIYRILETNIKVYIVIKSILLLTEFCKLPNFGHLFYETQYFNSIMNKIKEYFKEPTVFCAFFYLFNELIDCFPKAGLVFENMQPLLDIFSNFNENEVNTLLKVVKKEAILSKSPVLPYKIVFPMKNVSQEMIEFRSFCKTHYGFDVFDGNVVFKKRNVKKVTFLGFHILPYMKLISK</sequence>
<dbReference type="EMBL" id="MLAK01001335">
    <property type="protein sequence ID" value="OHS94253.1"/>
    <property type="molecule type" value="Genomic_DNA"/>
</dbReference>
<evidence type="ECO:0000313" key="1">
    <source>
        <dbReference type="EMBL" id="OHS94253.1"/>
    </source>
</evidence>
<dbReference type="RefSeq" id="XP_068347390.1">
    <property type="nucleotide sequence ID" value="XM_068512727.1"/>
</dbReference>
<comment type="caution">
    <text evidence="1">The sequence shown here is derived from an EMBL/GenBank/DDBJ whole genome shotgun (WGS) entry which is preliminary data.</text>
</comment>
<dbReference type="AlphaFoldDB" id="A0A1J4J9Y3"/>
<keyword evidence="2" id="KW-1185">Reference proteome</keyword>
<accession>A0A1J4J9Y3</accession>
<dbReference type="GeneID" id="94847431"/>